<dbReference type="EMBL" id="SCFR01000002">
    <property type="protein sequence ID" value="TFF67451.1"/>
    <property type="molecule type" value="Genomic_DNA"/>
</dbReference>
<gene>
    <name evidence="2" type="ORF">EQF91_00585</name>
</gene>
<evidence type="ECO:0000313" key="3">
    <source>
        <dbReference type="Proteomes" id="UP000297454"/>
    </source>
</evidence>
<dbReference type="PROSITE" id="PS51257">
    <property type="entry name" value="PROKAR_LIPOPROTEIN"/>
    <property type="match status" value="1"/>
</dbReference>
<dbReference type="RefSeq" id="WP_134744097.1">
    <property type="nucleotide sequence ID" value="NZ_JBFNFK010000017.1"/>
</dbReference>
<keyword evidence="3" id="KW-1185">Reference proteome</keyword>
<accession>A0A4R9C2T4</accession>
<sequence>MKIKNILIMFIFMTIVLVGCNRNYKFGMDIKDYSNIISIESEGARVKKDILSKDFKDKVQKLINNLNESNFEKVSYESLKGNSPTIIFDNFTFEVSKKHIRIIKEDNKYQYNSKVKVDSLIELHNLLNDELGI</sequence>
<keyword evidence="1" id="KW-0472">Membrane</keyword>
<evidence type="ECO:0000313" key="2">
    <source>
        <dbReference type="EMBL" id="TFF67451.1"/>
    </source>
</evidence>
<dbReference type="AlphaFoldDB" id="A0A4R9C2T4"/>
<proteinExistence type="predicted"/>
<evidence type="ECO:0000256" key="1">
    <source>
        <dbReference type="SAM" id="Phobius"/>
    </source>
</evidence>
<feature type="transmembrane region" description="Helical" evidence="1">
    <location>
        <begin position="6"/>
        <end position="24"/>
    </location>
</feature>
<protein>
    <submittedName>
        <fullName evidence="2">Uncharacterized protein</fullName>
    </submittedName>
</protein>
<name>A0A4R9C2T4_9FIRM</name>
<dbReference type="Proteomes" id="UP000297454">
    <property type="component" value="Unassembled WGS sequence"/>
</dbReference>
<reference evidence="2 3" key="1">
    <citation type="submission" date="2019-01" db="EMBL/GenBank/DDBJ databases">
        <title>Draft Genome Sequences of Helcococcus ovis Strains Isolated from the Uterus and Vagina of Dairy Cows with Metritis.</title>
        <authorList>
            <person name="Cunha F."/>
            <person name="Jeon S.J."/>
            <person name="Kutzer P."/>
            <person name="Galvao K.N."/>
        </authorList>
    </citation>
    <scope>NUCLEOTIDE SEQUENCE [LARGE SCALE GENOMIC DNA]</scope>
    <source>
        <strain evidence="2 3">KG-37</strain>
    </source>
</reference>
<keyword evidence="1" id="KW-1133">Transmembrane helix</keyword>
<organism evidence="2 3">
    <name type="scientific">Helcococcus ovis</name>
    <dbReference type="NCBI Taxonomy" id="72026"/>
    <lineage>
        <taxon>Bacteria</taxon>
        <taxon>Bacillati</taxon>
        <taxon>Bacillota</taxon>
        <taxon>Tissierellia</taxon>
        <taxon>Tissierellales</taxon>
        <taxon>Peptoniphilaceae</taxon>
        <taxon>Helcococcus</taxon>
    </lineage>
</organism>
<keyword evidence="1" id="KW-0812">Transmembrane</keyword>
<comment type="caution">
    <text evidence="2">The sequence shown here is derived from an EMBL/GenBank/DDBJ whole genome shotgun (WGS) entry which is preliminary data.</text>
</comment>